<accession>A0A0P7APB7</accession>
<reference evidence="2 3" key="1">
    <citation type="submission" date="2015-09" db="EMBL/GenBank/DDBJ databases">
        <title>Draft genome of a European isolate of the apple canker pathogen Neonectria ditissima.</title>
        <authorList>
            <person name="Gomez-Cortecero A."/>
            <person name="Harrison R.J."/>
            <person name="Armitage A.D."/>
        </authorList>
    </citation>
    <scope>NUCLEOTIDE SEQUENCE [LARGE SCALE GENOMIC DNA]</scope>
    <source>
        <strain evidence="2 3">R09/05</strain>
    </source>
</reference>
<organism evidence="2 3">
    <name type="scientific">Neonectria ditissima</name>
    <dbReference type="NCBI Taxonomy" id="78410"/>
    <lineage>
        <taxon>Eukaryota</taxon>
        <taxon>Fungi</taxon>
        <taxon>Dikarya</taxon>
        <taxon>Ascomycota</taxon>
        <taxon>Pezizomycotina</taxon>
        <taxon>Sordariomycetes</taxon>
        <taxon>Hypocreomycetidae</taxon>
        <taxon>Hypocreales</taxon>
        <taxon>Nectriaceae</taxon>
        <taxon>Neonectria</taxon>
    </lineage>
</organism>
<name>A0A0P7APB7_9HYPO</name>
<sequence>MKFTSRPGATAYSSNPPPQQFILNSAKKRPPSFEVYPRLSDSHTLYIISRLPSLILQHPSNLPIPPIRIHKPEPLLPRHRHHGHHLANYDDMIPHPHQPALGRVAQHPAPQREQHALAPQHALLVARHGLQSLQDMAPQVPPRKVRRDRCARGVAG</sequence>
<keyword evidence="3" id="KW-1185">Reference proteome</keyword>
<dbReference type="EMBL" id="LKCW01000228">
    <property type="protein sequence ID" value="KPM35872.1"/>
    <property type="molecule type" value="Genomic_DNA"/>
</dbReference>
<feature type="region of interest" description="Disordered" evidence="1">
    <location>
        <begin position="1"/>
        <end position="26"/>
    </location>
</feature>
<gene>
    <name evidence="2" type="ORF">AK830_g10693</name>
</gene>
<dbReference type="Proteomes" id="UP000050424">
    <property type="component" value="Unassembled WGS sequence"/>
</dbReference>
<protein>
    <submittedName>
        <fullName evidence="2">Uncharacterized protein</fullName>
    </submittedName>
</protein>
<proteinExistence type="predicted"/>
<dbReference type="AlphaFoldDB" id="A0A0P7APB7"/>
<evidence type="ECO:0000313" key="3">
    <source>
        <dbReference type="Proteomes" id="UP000050424"/>
    </source>
</evidence>
<comment type="caution">
    <text evidence="2">The sequence shown here is derived from an EMBL/GenBank/DDBJ whole genome shotgun (WGS) entry which is preliminary data.</text>
</comment>
<evidence type="ECO:0000256" key="1">
    <source>
        <dbReference type="SAM" id="MobiDB-lite"/>
    </source>
</evidence>
<evidence type="ECO:0000313" key="2">
    <source>
        <dbReference type="EMBL" id="KPM35872.1"/>
    </source>
</evidence>